<keyword evidence="2" id="KW-1185">Reference proteome</keyword>
<dbReference type="OrthoDB" id="5514856at2759"/>
<name>A0A284R1T6_ARMOS</name>
<dbReference type="AlphaFoldDB" id="A0A284R1T6"/>
<protein>
    <submittedName>
        <fullName evidence="1">Uncharacterized protein</fullName>
    </submittedName>
</protein>
<evidence type="ECO:0000313" key="1">
    <source>
        <dbReference type="EMBL" id="SJL02655.1"/>
    </source>
</evidence>
<sequence length="142" mass="15966">MFYANNYNNSLVDLLQVTQAKFCVDGRALLTDFDHPRLRGPNNSNPDILKQEPLHCDVFPQETTMARRSAPPNSGPAYIPKNQHVQRRAIHDPNESAFTRFLREEIYAPEKLPGNISIVVGVSTFIGGILAVRTWGEYMVPA</sequence>
<reference evidence="2" key="1">
    <citation type="journal article" date="2017" name="Nat. Ecol. Evol.">
        <title>Genome expansion and lineage-specific genetic innovations in the forest pathogenic fungi Armillaria.</title>
        <authorList>
            <person name="Sipos G."/>
            <person name="Prasanna A.N."/>
            <person name="Walter M.C."/>
            <person name="O'Connor E."/>
            <person name="Balint B."/>
            <person name="Krizsan K."/>
            <person name="Kiss B."/>
            <person name="Hess J."/>
            <person name="Varga T."/>
            <person name="Slot J."/>
            <person name="Riley R."/>
            <person name="Boka B."/>
            <person name="Rigling D."/>
            <person name="Barry K."/>
            <person name="Lee J."/>
            <person name="Mihaltcheva S."/>
            <person name="LaButti K."/>
            <person name="Lipzen A."/>
            <person name="Waldron R."/>
            <person name="Moloney N.M."/>
            <person name="Sperisen C."/>
            <person name="Kredics L."/>
            <person name="Vagvoelgyi C."/>
            <person name="Patrignani A."/>
            <person name="Fitzpatrick D."/>
            <person name="Nagy I."/>
            <person name="Doyle S."/>
            <person name="Anderson J.B."/>
            <person name="Grigoriev I.V."/>
            <person name="Gueldener U."/>
            <person name="Muensterkoetter M."/>
            <person name="Nagy L.G."/>
        </authorList>
    </citation>
    <scope>NUCLEOTIDE SEQUENCE [LARGE SCALE GENOMIC DNA]</scope>
    <source>
        <strain evidence="2">C18/9</strain>
    </source>
</reference>
<gene>
    <name evidence="1" type="ORF">ARMOST_05989</name>
</gene>
<evidence type="ECO:0000313" key="2">
    <source>
        <dbReference type="Proteomes" id="UP000219338"/>
    </source>
</evidence>
<dbReference type="EMBL" id="FUEG01000003">
    <property type="protein sequence ID" value="SJL02655.1"/>
    <property type="molecule type" value="Genomic_DNA"/>
</dbReference>
<dbReference type="Proteomes" id="UP000219338">
    <property type="component" value="Unassembled WGS sequence"/>
</dbReference>
<accession>A0A284R1T6</accession>
<proteinExistence type="predicted"/>
<organism evidence="1 2">
    <name type="scientific">Armillaria ostoyae</name>
    <name type="common">Armillaria root rot fungus</name>
    <dbReference type="NCBI Taxonomy" id="47428"/>
    <lineage>
        <taxon>Eukaryota</taxon>
        <taxon>Fungi</taxon>
        <taxon>Dikarya</taxon>
        <taxon>Basidiomycota</taxon>
        <taxon>Agaricomycotina</taxon>
        <taxon>Agaricomycetes</taxon>
        <taxon>Agaricomycetidae</taxon>
        <taxon>Agaricales</taxon>
        <taxon>Marasmiineae</taxon>
        <taxon>Physalacriaceae</taxon>
        <taxon>Armillaria</taxon>
    </lineage>
</organism>